<gene>
    <name evidence="2" type="ORF">CCMP2556_LOCUS50462</name>
</gene>
<sequence>MFKDPTKRTKLAEILRKEGTFGAMEMRVREITKKVESERLAGGWHNEISLAQAPLFWDEEMIANSKLWAQARNLVRRNEVHGKEEWRIPTSETFSFDATHSHEIQGSGSFEVEDPDGALLNDSISADGITLRGGRQASAAASLAAHSASSAKVPALPLVQQHADPFSYLVQFVECMYKKLDKLDEQKAGHGQLQSSKRSALFHQQSSRRPEYKFV</sequence>
<organism evidence="2 3">
    <name type="scientific">Durusdinium trenchii</name>
    <dbReference type="NCBI Taxonomy" id="1381693"/>
    <lineage>
        <taxon>Eukaryota</taxon>
        <taxon>Sar</taxon>
        <taxon>Alveolata</taxon>
        <taxon>Dinophyceae</taxon>
        <taxon>Suessiales</taxon>
        <taxon>Symbiodiniaceae</taxon>
        <taxon>Durusdinium</taxon>
    </lineage>
</organism>
<keyword evidence="3" id="KW-1185">Reference proteome</keyword>
<evidence type="ECO:0000313" key="3">
    <source>
        <dbReference type="Proteomes" id="UP001642484"/>
    </source>
</evidence>
<reference evidence="2 3" key="1">
    <citation type="submission" date="2024-02" db="EMBL/GenBank/DDBJ databases">
        <authorList>
            <person name="Chen Y."/>
            <person name="Shah S."/>
            <person name="Dougan E. K."/>
            <person name="Thang M."/>
            <person name="Chan C."/>
        </authorList>
    </citation>
    <scope>NUCLEOTIDE SEQUENCE [LARGE SCALE GENOMIC DNA]</scope>
</reference>
<comment type="caution">
    <text evidence="2">The sequence shown here is derived from an EMBL/GenBank/DDBJ whole genome shotgun (WGS) entry which is preliminary data.</text>
</comment>
<dbReference type="Proteomes" id="UP001642484">
    <property type="component" value="Unassembled WGS sequence"/>
</dbReference>
<feature type="compositionally biased region" description="Polar residues" evidence="1">
    <location>
        <begin position="192"/>
        <end position="207"/>
    </location>
</feature>
<proteinExistence type="predicted"/>
<evidence type="ECO:0000313" key="2">
    <source>
        <dbReference type="EMBL" id="CAK9108264.1"/>
    </source>
</evidence>
<accession>A0ABP0S7J1</accession>
<name>A0ABP0S7J1_9DINO</name>
<evidence type="ECO:0000256" key="1">
    <source>
        <dbReference type="SAM" id="MobiDB-lite"/>
    </source>
</evidence>
<evidence type="ECO:0008006" key="4">
    <source>
        <dbReference type="Google" id="ProtNLM"/>
    </source>
</evidence>
<dbReference type="EMBL" id="CAXAMN010027084">
    <property type="protein sequence ID" value="CAK9108264.1"/>
    <property type="molecule type" value="Genomic_DNA"/>
</dbReference>
<protein>
    <recommendedName>
        <fullName evidence="4">DUF1566 domain-containing protein</fullName>
    </recommendedName>
</protein>
<feature type="region of interest" description="Disordered" evidence="1">
    <location>
        <begin position="186"/>
        <end position="215"/>
    </location>
</feature>